<keyword evidence="2" id="KW-1185">Reference proteome</keyword>
<dbReference type="Proteomes" id="UP000237000">
    <property type="component" value="Unassembled WGS sequence"/>
</dbReference>
<evidence type="ECO:0000313" key="2">
    <source>
        <dbReference type="Proteomes" id="UP000237000"/>
    </source>
</evidence>
<dbReference type="InParanoid" id="A0A2P5E6W6"/>
<accession>A0A2P5E6W6</accession>
<name>A0A2P5E6W6_TREOI</name>
<organism evidence="1 2">
    <name type="scientific">Trema orientale</name>
    <name type="common">Charcoal tree</name>
    <name type="synonym">Celtis orientalis</name>
    <dbReference type="NCBI Taxonomy" id="63057"/>
    <lineage>
        <taxon>Eukaryota</taxon>
        <taxon>Viridiplantae</taxon>
        <taxon>Streptophyta</taxon>
        <taxon>Embryophyta</taxon>
        <taxon>Tracheophyta</taxon>
        <taxon>Spermatophyta</taxon>
        <taxon>Magnoliopsida</taxon>
        <taxon>eudicotyledons</taxon>
        <taxon>Gunneridae</taxon>
        <taxon>Pentapetalae</taxon>
        <taxon>rosids</taxon>
        <taxon>fabids</taxon>
        <taxon>Rosales</taxon>
        <taxon>Cannabaceae</taxon>
        <taxon>Trema</taxon>
    </lineage>
</organism>
<dbReference type="AlphaFoldDB" id="A0A2P5E6W6"/>
<proteinExistence type="predicted"/>
<protein>
    <recommendedName>
        <fullName evidence="3">RNase H type-1 domain-containing protein</fullName>
    </recommendedName>
</protein>
<dbReference type="EMBL" id="JXTC01000220">
    <property type="protein sequence ID" value="PON81288.1"/>
    <property type="molecule type" value="Genomic_DNA"/>
</dbReference>
<evidence type="ECO:0008006" key="3">
    <source>
        <dbReference type="Google" id="ProtNLM"/>
    </source>
</evidence>
<comment type="caution">
    <text evidence="1">The sequence shown here is derived from an EMBL/GenBank/DDBJ whole genome shotgun (WGS) entry which is preliminary data.</text>
</comment>
<evidence type="ECO:0000313" key="1">
    <source>
        <dbReference type="EMBL" id="PON81288.1"/>
    </source>
</evidence>
<sequence length="79" mass="8602">MALPLCGLVSQEKPPDQVTLCWNSPIEGYKMNCDAAVNCDGRIRHGSVVRNNKGEILIAAAWWKITGTDRVDQAEACGD</sequence>
<reference evidence="2" key="1">
    <citation type="submission" date="2016-06" db="EMBL/GenBank/DDBJ databases">
        <title>Parallel loss of symbiosis genes in relatives of nitrogen-fixing non-legume Parasponia.</title>
        <authorList>
            <person name="Van Velzen R."/>
            <person name="Holmer R."/>
            <person name="Bu F."/>
            <person name="Rutten L."/>
            <person name="Van Zeijl A."/>
            <person name="Liu W."/>
            <person name="Santuari L."/>
            <person name="Cao Q."/>
            <person name="Sharma T."/>
            <person name="Shen D."/>
            <person name="Roswanjaya Y."/>
            <person name="Wardhani T."/>
            <person name="Kalhor M.S."/>
            <person name="Jansen J."/>
            <person name="Van den Hoogen J."/>
            <person name="Gungor B."/>
            <person name="Hartog M."/>
            <person name="Hontelez J."/>
            <person name="Verver J."/>
            <person name="Yang W.-C."/>
            <person name="Schijlen E."/>
            <person name="Repin R."/>
            <person name="Schilthuizen M."/>
            <person name="Schranz E."/>
            <person name="Heidstra R."/>
            <person name="Miyata K."/>
            <person name="Fedorova E."/>
            <person name="Kohlen W."/>
            <person name="Bisseling T."/>
            <person name="Smit S."/>
            <person name="Geurts R."/>
        </authorList>
    </citation>
    <scope>NUCLEOTIDE SEQUENCE [LARGE SCALE GENOMIC DNA]</scope>
    <source>
        <strain evidence="2">cv. RG33-2</strain>
    </source>
</reference>
<gene>
    <name evidence="1" type="ORF">TorRG33x02_229200</name>
</gene>